<dbReference type="InterPro" id="IPR023753">
    <property type="entry name" value="FAD/NAD-binding_dom"/>
</dbReference>
<dbReference type="PRINTS" id="PR00368">
    <property type="entry name" value="FADPNR"/>
</dbReference>
<evidence type="ECO:0000256" key="7">
    <source>
        <dbReference type="ARBA" id="ARBA00023002"/>
    </source>
</evidence>
<proteinExistence type="inferred from homology"/>
<dbReference type="RefSeq" id="WP_188536308.1">
    <property type="nucleotide sequence ID" value="NZ_BMFT01000001.1"/>
</dbReference>
<dbReference type="Pfam" id="PF00724">
    <property type="entry name" value="Oxidored_FMN"/>
    <property type="match status" value="1"/>
</dbReference>
<accession>A0ABQ1Y7N7</accession>
<reference evidence="13" key="1">
    <citation type="journal article" date="2019" name="Int. J. Syst. Evol. Microbiol.">
        <title>The Global Catalogue of Microorganisms (GCM) 10K type strain sequencing project: providing services to taxonomists for standard genome sequencing and annotation.</title>
        <authorList>
            <consortium name="The Broad Institute Genomics Platform"/>
            <consortium name="The Broad Institute Genome Sequencing Center for Infectious Disease"/>
            <person name="Wu L."/>
            <person name="Ma J."/>
        </authorList>
    </citation>
    <scope>NUCLEOTIDE SEQUENCE [LARGE SCALE GENOMIC DNA]</scope>
    <source>
        <strain evidence="13">CGMCC 1.12769</strain>
    </source>
</reference>
<keyword evidence="13" id="KW-1185">Reference proteome</keyword>
<evidence type="ECO:0000259" key="10">
    <source>
        <dbReference type="Pfam" id="PF00724"/>
    </source>
</evidence>
<dbReference type="InterPro" id="IPR013785">
    <property type="entry name" value="Aldolase_TIM"/>
</dbReference>
<comment type="caution">
    <text evidence="12">The sequence shown here is derived from an EMBL/GenBank/DDBJ whole genome shotgun (WGS) entry which is preliminary data.</text>
</comment>
<dbReference type="InterPro" id="IPR001155">
    <property type="entry name" value="OxRdtase_FMN_N"/>
</dbReference>
<organism evidence="12 13">
    <name type="scientific">Paenibacillus segetis</name>
    <dbReference type="NCBI Taxonomy" id="1325360"/>
    <lineage>
        <taxon>Bacteria</taxon>
        <taxon>Bacillati</taxon>
        <taxon>Bacillota</taxon>
        <taxon>Bacilli</taxon>
        <taxon>Bacillales</taxon>
        <taxon>Paenibacillaceae</taxon>
        <taxon>Paenibacillus</taxon>
    </lineage>
</organism>
<dbReference type="SUPFAM" id="SSF51395">
    <property type="entry name" value="FMN-linked oxidoreductases"/>
    <property type="match status" value="1"/>
</dbReference>
<dbReference type="Proteomes" id="UP000659344">
    <property type="component" value="Unassembled WGS sequence"/>
</dbReference>
<dbReference type="EMBL" id="BMFT01000001">
    <property type="protein sequence ID" value="GGH15332.1"/>
    <property type="molecule type" value="Genomic_DNA"/>
</dbReference>
<dbReference type="InterPro" id="IPR036188">
    <property type="entry name" value="FAD/NAD-bd_sf"/>
</dbReference>
<dbReference type="PANTHER" id="PTHR42917">
    <property type="entry name" value="2,4-DIENOYL-COA REDUCTASE"/>
    <property type="match status" value="1"/>
</dbReference>
<comment type="cofactor">
    <cofactor evidence="2">
        <name>[4Fe-4S] cluster</name>
        <dbReference type="ChEBI" id="CHEBI:49883"/>
    </cofactor>
</comment>
<dbReference type="Gene3D" id="3.20.20.70">
    <property type="entry name" value="Aldolase class I"/>
    <property type="match status" value="1"/>
</dbReference>
<feature type="domain" description="NADH:flavin oxidoreductase/NADH oxidase N-terminal" evidence="10">
    <location>
        <begin position="9"/>
        <end position="332"/>
    </location>
</feature>
<dbReference type="SUPFAM" id="SSF51905">
    <property type="entry name" value="FAD/NAD(P)-binding domain"/>
    <property type="match status" value="1"/>
</dbReference>
<keyword evidence="4" id="KW-0285">Flavoprotein</keyword>
<evidence type="ECO:0000256" key="1">
    <source>
        <dbReference type="ARBA" id="ARBA00001917"/>
    </source>
</evidence>
<dbReference type="CDD" id="cd02803">
    <property type="entry name" value="OYE_like_FMN_family"/>
    <property type="match status" value="1"/>
</dbReference>
<keyword evidence="8" id="KW-0408">Iron</keyword>
<evidence type="ECO:0000259" key="11">
    <source>
        <dbReference type="Pfam" id="PF07992"/>
    </source>
</evidence>
<keyword evidence="7" id="KW-0560">Oxidoreductase</keyword>
<evidence type="ECO:0000256" key="6">
    <source>
        <dbReference type="ARBA" id="ARBA00022723"/>
    </source>
</evidence>
<gene>
    <name evidence="12" type="ORF">GCM10008013_09470</name>
</gene>
<evidence type="ECO:0000313" key="12">
    <source>
        <dbReference type="EMBL" id="GGH15332.1"/>
    </source>
</evidence>
<keyword evidence="5" id="KW-0288">FMN</keyword>
<evidence type="ECO:0000256" key="9">
    <source>
        <dbReference type="ARBA" id="ARBA00023014"/>
    </source>
</evidence>
<keyword evidence="9" id="KW-0411">Iron-sulfur</keyword>
<evidence type="ECO:0000256" key="4">
    <source>
        <dbReference type="ARBA" id="ARBA00022630"/>
    </source>
</evidence>
<comment type="cofactor">
    <cofactor evidence="1">
        <name>FMN</name>
        <dbReference type="ChEBI" id="CHEBI:58210"/>
    </cofactor>
</comment>
<evidence type="ECO:0000256" key="3">
    <source>
        <dbReference type="ARBA" id="ARBA00011048"/>
    </source>
</evidence>
<dbReference type="Gene3D" id="3.40.50.720">
    <property type="entry name" value="NAD(P)-binding Rossmann-like Domain"/>
    <property type="match status" value="1"/>
</dbReference>
<evidence type="ECO:0000256" key="2">
    <source>
        <dbReference type="ARBA" id="ARBA00001966"/>
    </source>
</evidence>
<dbReference type="Gene3D" id="3.50.50.60">
    <property type="entry name" value="FAD/NAD(P)-binding domain"/>
    <property type="match status" value="1"/>
</dbReference>
<dbReference type="Pfam" id="PF07992">
    <property type="entry name" value="Pyr_redox_2"/>
    <property type="match status" value="1"/>
</dbReference>
<evidence type="ECO:0000313" key="13">
    <source>
        <dbReference type="Proteomes" id="UP000659344"/>
    </source>
</evidence>
<evidence type="ECO:0000256" key="5">
    <source>
        <dbReference type="ARBA" id="ARBA00022643"/>
    </source>
</evidence>
<dbReference type="PRINTS" id="PR00469">
    <property type="entry name" value="PNDRDTASEII"/>
</dbReference>
<comment type="similarity">
    <text evidence="3">In the N-terminal section; belongs to the NADH:flavin oxidoreductase/NADH oxidase family.</text>
</comment>
<feature type="domain" description="FAD/NAD(P)-binding" evidence="11">
    <location>
        <begin position="381"/>
        <end position="608"/>
    </location>
</feature>
<dbReference type="InterPro" id="IPR051793">
    <property type="entry name" value="NADH:flavin_oxidoreductase"/>
</dbReference>
<dbReference type="PANTHER" id="PTHR42917:SF2">
    <property type="entry name" value="2,4-DIENOYL-COA REDUCTASE [(2E)-ENOYL-COA-PRODUCING]"/>
    <property type="match status" value="1"/>
</dbReference>
<sequence>MKMLETSAIGKMKLKNKIIMAPMGAELGNFDVRTNAYYVARAKGGVSMLMCTVVATEEIEGHSPASVLDENSFDGLKSLVEQCHEYDSKVCLQVMAGAGLGGMAPGRLQPVAPSPMQVMPGMDYMYAEMSKEEITFVQGEVIRTAKLAKEAGVDCISIHAYGGYLTDKFMSKRWNHRTDEYGGSFENRMRFLTEMIDMVKAELGNDYPLIVKFTPCHYMPIESGYRDMEEGLEIAKLLESKGVHALHVDAGCHDNWFLAMPPIYQQEMAPQMKSSQAVKEVVSIPVISQGRLENVSKAEAALENEWLDFVCIGRGLLADPEIPNKIAENRTDDIRSCISCNEGCIARVASMPDYKSIECAVNPLTGHEGLRELKKTEAPKRILVIGAGPGGCTAAITAADAGHDVEVWEKAPQLGGNFLAACMPTFKRDGENILSYYRTQLAKRNITVKYCNEATEESILGFGADKVIWAAGGTPVRPSSIEGIMGKNVCLATDALRNLCLVGDTIVVIGGGLVGCETAINYARKGKKVTIVEMSDKLLPEPLFIQNMMMLTLMLDHPNISSMPSTKLVKIGMGSATVENENGLLEIPCDTVILAMGFKPNNEVFTALEGKVDIVNVGDSVRARKVYDAVHEAYNTVLSI</sequence>
<keyword evidence="6" id="KW-0479">Metal-binding</keyword>
<evidence type="ECO:0000256" key="8">
    <source>
        <dbReference type="ARBA" id="ARBA00023004"/>
    </source>
</evidence>
<name>A0ABQ1Y7N7_9BACL</name>
<protein>
    <submittedName>
        <fullName evidence="12">2-enoate reductase</fullName>
    </submittedName>
</protein>